<dbReference type="AlphaFoldDB" id="A0A8K0PCC1"/>
<dbReference type="PANTHER" id="PTHR23033:SF14">
    <property type="entry name" value="GLYCOPROTEIN-N-ACETYLGALACTOSAMINE 3-BETA-GALACTOSYLTRANSFERASE 1-RELATED"/>
    <property type="match status" value="1"/>
</dbReference>
<evidence type="ECO:0000256" key="4">
    <source>
        <dbReference type="ARBA" id="ARBA00022968"/>
    </source>
</evidence>
<dbReference type="Proteomes" id="UP000792457">
    <property type="component" value="Unassembled WGS sequence"/>
</dbReference>
<dbReference type="GO" id="GO:0016020">
    <property type="term" value="C:membrane"/>
    <property type="evidence" value="ECO:0007669"/>
    <property type="project" value="UniProtKB-SubCell"/>
</dbReference>
<comment type="caution">
    <text evidence="7">The sequence shown here is derived from an EMBL/GenBank/DDBJ whole genome shotgun (WGS) entry which is preliminary data.</text>
</comment>
<comment type="subcellular location">
    <subcellularLocation>
        <location evidence="1">Membrane</location>
        <topology evidence="1">Single-pass type II membrane protein</topology>
    </subcellularLocation>
</comment>
<dbReference type="Gene3D" id="3.90.550.50">
    <property type="match status" value="1"/>
</dbReference>
<keyword evidence="4" id="KW-0735">Signal-anchor</keyword>
<evidence type="ECO:0000313" key="7">
    <source>
        <dbReference type="EMBL" id="KAG8238294.1"/>
    </source>
</evidence>
<name>A0A8K0PCC1_LADFU</name>
<keyword evidence="5" id="KW-1133">Transmembrane helix</keyword>
<keyword evidence="8" id="KW-1185">Reference proteome</keyword>
<organism evidence="7 8">
    <name type="scientific">Ladona fulva</name>
    <name type="common">Scarce chaser dragonfly</name>
    <name type="synonym">Libellula fulva</name>
    <dbReference type="NCBI Taxonomy" id="123851"/>
    <lineage>
        <taxon>Eukaryota</taxon>
        <taxon>Metazoa</taxon>
        <taxon>Ecdysozoa</taxon>
        <taxon>Arthropoda</taxon>
        <taxon>Hexapoda</taxon>
        <taxon>Insecta</taxon>
        <taxon>Pterygota</taxon>
        <taxon>Palaeoptera</taxon>
        <taxon>Odonata</taxon>
        <taxon>Epiprocta</taxon>
        <taxon>Anisoptera</taxon>
        <taxon>Libelluloidea</taxon>
        <taxon>Libellulidae</taxon>
        <taxon>Ladona</taxon>
    </lineage>
</organism>
<sequence>MGYVLSHEAVRLFVEKGVNDSKICRKDHGGAEDVEMGKCMEKLGVKIGDSRDSLGRGRFFPLVPEQHLTPGGSYTEIWFSKEKYYPTEEINPTVIRESCIK</sequence>
<evidence type="ECO:0000256" key="1">
    <source>
        <dbReference type="ARBA" id="ARBA00004606"/>
    </source>
</evidence>
<proteinExistence type="inferred from homology"/>
<gene>
    <name evidence="7" type="ORF">J437_LFUL018253</name>
</gene>
<dbReference type="PANTHER" id="PTHR23033">
    <property type="entry name" value="BETA1,3-GALACTOSYLTRANSFERASE"/>
    <property type="match status" value="1"/>
</dbReference>
<reference evidence="7" key="1">
    <citation type="submission" date="2013-04" db="EMBL/GenBank/DDBJ databases">
        <authorList>
            <person name="Qu J."/>
            <person name="Murali S.C."/>
            <person name="Bandaranaike D."/>
            <person name="Bellair M."/>
            <person name="Blankenburg K."/>
            <person name="Chao H."/>
            <person name="Dinh H."/>
            <person name="Doddapaneni H."/>
            <person name="Downs B."/>
            <person name="Dugan-Rocha S."/>
            <person name="Elkadiri S."/>
            <person name="Gnanaolivu R.D."/>
            <person name="Hernandez B."/>
            <person name="Javaid M."/>
            <person name="Jayaseelan J.C."/>
            <person name="Lee S."/>
            <person name="Li M."/>
            <person name="Ming W."/>
            <person name="Munidasa M."/>
            <person name="Muniz J."/>
            <person name="Nguyen L."/>
            <person name="Ongeri F."/>
            <person name="Osuji N."/>
            <person name="Pu L.-L."/>
            <person name="Puazo M."/>
            <person name="Qu C."/>
            <person name="Quiroz J."/>
            <person name="Raj R."/>
            <person name="Weissenberger G."/>
            <person name="Xin Y."/>
            <person name="Zou X."/>
            <person name="Han Y."/>
            <person name="Richards S."/>
            <person name="Worley K."/>
            <person name="Muzny D."/>
            <person name="Gibbs R."/>
        </authorList>
    </citation>
    <scope>NUCLEOTIDE SEQUENCE</scope>
    <source>
        <strain evidence="7">Sampled in the wild</strain>
    </source>
</reference>
<dbReference type="GO" id="GO:0016263">
    <property type="term" value="F:glycoprotein-N-acetylgalactosamine 3-beta-galactosyltransferase activity"/>
    <property type="evidence" value="ECO:0007669"/>
    <property type="project" value="TreeGrafter"/>
</dbReference>
<evidence type="ECO:0000256" key="2">
    <source>
        <dbReference type="ARBA" id="ARBA00006462"/>
    </source>
</evidence>
<evidence type="ECO:0000256" key="6">
    <source>
        <dbReference type="ARBA" id="ARBA00023136"/>
    </source>
</evidence>
<reference evidence="7" key="2">
    <citation type="submission" date="2017-10" db="EMBL/GenBank/DDBJ databases">
        <title>Ladona fulva Genome sequencing and assembly.</title>
        <authorList>
            <person name="Murali S."/>
            <person name="Richards S."/>
            <person name="Bandaranaike D."/>
            <person name="Bellair M."/>
            <person name="Blankenburg K."/>
            <person name="Chao H."/>
            <person name="Dinh H."/>
            <person name="Doddapaneni H."/>
            <person name="Dugan-Rocha S."/>
            <person name="Elkadiri S."/>
            <person name="Gnanaolivu R."/>
            <person name="Hernandez B."/>
            <person name="Skinner E."/>
            <person name="Javaid M."/>
            <person name="Lee S."/>
            <person name="Li M."/>
            <person name="Ming W."/>
            <person name="Munidasa M."/>
            <person name="Muniz J."/>
            <person name="Nguyen L."/>
            <person name="Hughes D."/>
            <person name="Osuji N."/>
            <person name="Pu L.-L."/>
            <person name="Puazo M."/>
            <person name="Qu C."/>
            <person name="Quiroz J."/>
            <person name="Raj R."/>
            <person name="Weissenberger G."/>
            <person name="Xin Y."/>
            <person name="Zou X."/>
            <person name="Han Y."/>
            <person name="Worley K."/>
            <person name="Muzny D."/>
            <person name="Gibbs R."/>
        </authorList>
    </citation>
    <scope>NUCLEOTIDE SEQUENCE</scope>
    <source>
        <strain evidence="7">Sampled in the wild</strain>
    </source>
</reference>
<evidence type="ECO:0008006" key="9">
    <source>
        <dbReference type="Google" id="ProtNLM"/>
    </source>
</evidence>
<dbReference type="InterPro" id="IPR026050">
    <property type="entry name" value="C1GALT1/C1GALT1_chp1"/>
</dbReference>
<evidence type="ECO:0000313" key="8">
    <source>
        <dbReference type="Proteomes" id="UP000792457"/>
    </source>
</evidence>
<dbReference type="EMBL" id="KZ309327">
    <property type="protein sequence ID" value="KAG8238294.1"/>
    <property type="molecule type" value="Genomic_DNA"/>
</dbReference>
<comment type="similarity">
    <text evidence="2">Belongs to the glycosyltransferase 31 family. Beta3-Gal-T subfamily.</text>
</comment>
<dbReference type="OrthoDB" id="414175at2759"/>
<evidence type="ECO:0000256" key="5">
    <source>
        <dbReference type="ARBA" id="ARBA00022989"/>
    </source>
</evidence>
<accession>A0A8K0PCC1</accession>
<protein>
    <recommendedName>
        <fullName evidence="9">Glycoprotein-N-acetylgalactosamine 3-beta-galactosyltransferase 1</fullName>
    </recommendedName>
</protein>
<evidence type="ECO:0000256" key="3">
    <source>
        <dbReference type="ARBA" id="ARBA00022692"/>
    </source>
</evidence>
<keyword evidence="6" id="KW-0472">Membrane</keyword>
<keyword evidence="3" id="KW-0812">Transmembrane</keyword>